<dbReference type="Gene3D" id="3.90.550.10">
    <property type="entry name" value="Spore Coat Polysaccharide Biosynthesis Protein SpsA, Chain A"/>
    <property type="match status" value="1"/>
</dbReference>
<dbReference type="SUPFAM" id="SSF53448">
    <property type="entry name" value="Nucleotide-diphospho-sugar transferases"/>
    <property type="match status" value="1"/>
</dbReference>
<dbReference type="Pfam" id="PF00535">
    <property type="entry name" value="Glycos_transf_2"/>
    <property type="match status" value="1"/>
</dbReference>
<gene>
    <name evidence="2" type="ORF">DXV75_10525</name>
</gene>
<comment type="caution">
    <text evidence="2">The sequence shown here is derived from an EMBL/GenBank/DDBJ whole genome shotgun (WGS) entry which is preliminary data.</text>
</comment>
<reference evidence="3" key="1">
    <citation type="submission" date="2018-08" db="EMBL/GenBank/DDBJ databases">
        <authorList>
            <person name="Zhang J."/>
            <person name="Du Z.-J."/>
        </authorList>
    </citation>
    <scope>NUCLEOTIDE SEQUENCE [LARGE SCALE GENOMIC DNA]</scope>
    <source>
        <strain evidence="3">KCTC 52655</strain>
    </source>
</reference>
<dbReference type="EMBL" id="QRHA01000007">
    <property type="protein sequence ID" value="RDV25056.1"/>
    <property type="molecule type" value="Genomic_DNA"/>
</dbReference>
<dbReference type="PANTHER" id="PTHR43685:SF2">
    <property type="entry name" value="GLYCOSYLTRANSFERASE 2-LIKE DOMAIN-CONTAINING PROTEIN"/>
    <property type="match status" value="1"/>
</dbReference>
<protein>
    <submittedName>
        <fullName evidence="2">Glycosyltransferase family 2 protein</fullName>
    </submittedName>
</protein>
<proteinExistence type="predicted"/>
<feature type="domain" description="Glycosyltransferase 2-like" evidence="1">
    <location>
        <begin position="12"/>
        <end position="106"/>
    </location>
</feature>
<keyword evidence="2" id="KW-0808">Transferase</keyword>
<evidence type="ECO:0000313" key="3">
    <source>
        <dbReference type="Proteomes" id="UP000256561"/>
    </source>
</evidence>
<dbReference type="PANTHER" id="PTHR43685">
    <property type="entry name" value="GLYCOSYLTRANSFERASE"/>
    <property type="match status" value="1"/>
</dbReference>
<keyword evidence="3" id="KW-1185">Reference proteome</keyword>
<dbReference type="Proteomes" id="UP000256561">
    <property type="component" value="Unassembled WGS sequence"/>
</dbReference>
<evidence type="ECO:0000313" key="2">
    <source>
        <dbReference type="EMBL" id="RDV25056.1"/>
    </source>
</evidence>
<evidence type="ECO:0000259" key="1">
    <source>
        <dbReference type="Pfam" id="PF00535"/>
    </source>
</evidence>
<dbReference type="InterPro" id="IPR001173">
    <property type="entry name" value="Glyco_trans_2-like"/>
</dbReference>
<name>A0A3D8M5X2_9ALTE</name>
<dbReference type="InterPro" id="IPR029044">
    <property type="entry name" value="Nucleotide-diphossugar_trans"/>
</dbReference>
<dbReference type="GO" id="GO:0016740">
    <property type="term" value="F:transferase activity"/>
    <property type="evidence" value="ECO:0007669"/>
    <property type="project" value="UniProtKB-KW"/>
</dbReference>
<dbReference type="OrthoDB" id="396512at2"/>
<organism evidence="2 3">
    <name type="scientific">Alteromonas aestuariivivens</name>
    <dbReference type="NCBI Taxonomy" id="1938339"/>
    <lineage>
        <taxon>Bacteria</taxon>
        <taxon>Pseudomonadati</taxon>
        <taxon>Pseudomonadota</taxon>
        <taxon>Gammaproteobacteria</taxon>
        <taxon>Alteromonadales</taxon>
        <taxon>Alteromonadaceae</taxon>
        <taxon>Alteromonas/Salinimonas group</taxon>
        <taxon>Alteromonas</taxon>
    </lineage>
</organism>
<sequence length="430" mass="48312">MGQRTVKYVDATIVIPCYNHNELLLGALASIAQLRPLPKKVIVVDDGSDTPIELDDYPFPSSLTVIRQSNMGLAAARNTGLRSVSTHWVMFLDADDELYPGALGHLPSDKVVSNIDVFVSGYTLQRDGEKSDVFPQIGDPIAALLRGNPAPVHCYCFKVPKLQSIGFDETDELHGGHEDYDFICKLALRKSTFATIHTVSCKYIKRSGSMSSHIENMNKTRVKVWTRFFLQCPVQSDNQVMAALSFFKQYWRHIAQFVPEKMDAVTEHLRKCLQANASNSAEIKFMLADLPESLAACIWPADSQIQAPKPLHTLQHELLDWRVQEVVRGIALQRFHTMLRALEGKQEIRSLVLWGANDIAKMLLTISQRLIRVIVVDSARAGGQLMGSHILHPDEVEFTSDTVVLITAHRYYDDIYSHLLSNGVNKERVF</sequence>
<dbReference type="AlphaFoldDB" id="A0A3D8M5X2"/>
<dbReference type="CDD" id="cd00761">
    <property type="entry name" value="Glyco_tranf_GTA_type"/>
    <property type="match status" value="1"/>
</dbReference>
<dbReference type="InterPro" id="IPR050834">
    <property type="entry name" value="Glycosyltransf_2"/>
</dbReference>
<accession>A0A3D8M5X2</accession>